<evidence type="ECO:0000313" key="2">
    <source>
        <dbReference type="Proteomes" id="UP000655366"/>
    </source>
</evidence>
<dbReference type="EMBL" id="JADNYM010000008">
    <property type="protein sequence ID" value="MBG0739376.1"/>
    <property type="molecule type" value="Genomic_DNA"/>
</dbReference>
<keyword evidence="2" id="KW-1185">Reference proteome</keyword>
<dbReference type="GO" id="GO:0016780">
    <property type="term" value="F:phosphotransferase activity, for other substituted phosphate groups"/>
    <property type="evidence" value="ECO:0007669"/>
    <property type="project" value="InterPro"/>
</dbReference>
<reference evidence="1 2" key="1">
    <citation type="submission" date="2020-11" db="EMBL/GenBank/DDBJ databases">
        <title>Arthrobacter antarcticus sp. nov., isolated from Antarctic Soil.</title>
        <authorList>
            <person name="Li J."/>
        </authorList>
    </citation>
    <scope>NUCLEOTIDE SEQUENCE [LARGE SCALE GENOMIC DNA]</scope>
    <source>
        <strain evidence="1 2">Z1-20</strain>
    </source>
</reference>
<organism evidence="1 2">
    <name type="scientific">Arthrobacter terrae</name>
    <dbReference type="NCBI Taxonomy" id="2935737"/>
    <lineage>
        <taxon>Bacteria</taxon>
        <taxon>Bacillati</taxon>
        <taxon>Actinomycetota</taxon>
        <taxon>Actinomycetes</taxon>
        <taxon>Micrococcales</taxon>
        <taxon>Micrococcaceae</taxon>
        <taxon>Arthrobacter</taxon>
    </lineage>
</organism>
<dbReference type="GO" id="GO:0008654">
    <property type="term" value="P:phospholipid biosynthetic process"/>
    <property type="evidence" value="ECO:0007669"/>
    <property type="project" value="InterPro"/>
</dbReference>
<name>A0A931G451_9MICC</name>
<dbReference type="Gene3D" id="1.20.120.1760">
    <property type="match status" value="1"/>
</dbReference>
<evidence type="ECO:0000313" key="1">
    <source>
        <dbReference type="EMBL" id="MBG0739376.1"/>
    </source>
</evidence>
<dbReference type="AlphaFoldDB" id="A0A931G451"/>
<proteinExistence type="predicted"/>
<dbReference type="GO" id="GO:0016020">
    <property type="term" value="C:membrane"/>
    <property type="evidence" value="ECO:0007669"/>
    <property type="project" value="InterPro"/>
</dbReference>
<protein>
    <submittedName>
        <fullName evidence="1">CDP-alcohol phosphatidyltransferase family protein</fullName>
    </submittedName>
</protein>
<gene>
    <name evidence="1" type="ORF">IV500_08235</name>
</gene>
<comment type="caution">
    <text evidence="1">The sequence shown here is derived from an EMBL/GenBank/DDBJ whole genome shotgun (WGS) entry which is preliminary data.</text>
</comment>
<accession>A0A931G451</accession>
<dbReference type="InterPro" id="IPR000462">
    <property type="entry name" value="CDP-OH_P_trans"/>
</dbReference>
<dbReference type="InterPro" id="IPR043130">
    <property type="entry name" value="CDP-OH_PTrfase_TM_dom"/>
</dbReference>
<dbReference type="Pfam" id="PF01066">
    <property type="entry name" value="CDP-OH_P_transf"/>
    <property type="match status" value="1"/>
</dbReference>
<dbReference type="Proteomes" id="UP000655366">
    <property type="component" value="Unassembled WGS sequence"/>
</dbReference>
<sequence length="159" mass="17337">MLEDRGTLGVANSLTLIRANLPALENRLGNAVPIVALATDWLDGRFSRATGTETRFGRQADFLADTALWTWFTLRHESNWWLRTATFAAWGASAAAVTTASFAGGAMKDMPRFRWVRPAATLQVITGLRILLKQISQARRKLPGGPLPARTYPGGKGVT</sequence>